<proteinExistence type="predicted"/>
<dbReference type="SUPFAM" id="SSF46785">
    <property type="entry name" value="Winged helix' DNA-binding domain"/>
    <property type="match status" value="1"/>
</dbReference>
<dbReference type="EMBL" id="FNAG01000014">
    <property type="protein sequence ID" value="SDE03128.1"/>
    <property type="molecule type" value="Genomic_DNA"/>
</dbReference>
<evidence type="ECO:0000313" key="5">
    <source>
        <dbReference type="EMBL" id="SDE03128.1"/>
    </source>
</evidence>
<dbReference type="AlphaFoldDB" id="A0A1G6ZKH2"/>
<feature type="domain" description="HTH arsR-type" evidence="4">
    <location>
        <begin position="1"/>
        <end position="95"/>
    </location>
</feature>
<dbReference type="NCBIfam" id="NF033788">
    <property type="entry name" value="HTH_metalloreg"/>
    <property type="match status" value="1"/>
</dbReference>
<accession>A0A1G6ZKH2</accession>
<keyword evidence="6" id="KW-1185">Reference proteome</keyword>
<sequence length="112" mass="11912">MDTPIALDCLRALGQEHRLAAFRALVQAGPAGLCVGELRDRLGIPGPTLSSHLNQLRAAGLVQDHRDGRHIQLVADFERMNALLAYLTENCCAGTPCATASVCPPLCQEPAP</sequence>
<dbReference type="InterPro" id="IPR001845">
    <property type="entry name" value="HTH_ArsR_DNA-bd_dom"/>
</dbReference>
<dbReference type="GO" id="GO:0003700">
    <property type="term" value="F:DNA-binding transcription factor activity"/>
    <property type="evidence" value="ECO:0007669"/>
    <property type="project" value="InterPro"/>
</dbReference>
<evidence type="ECO:0000313" key="6">
    <source>
        <dbReference type="Proteomes" id="UP000199603"/>
    </source>
</evidence>
<dbReference type="RefSeq" id="WP_091245141.1">
    <property type="nucleotide sequence ID" value="NZ_FNAG01000014.1"/>
</dbReference>
<dbReference type="Proteomes" id="UP000199603">
    <property type="component" value="Unassembled WGS sequence"/>
</dbReference>
<organism evidence="5 6">
    <name type="scientific">Aquimonas voraii</name>
    <dbReference type="NCBI Taxonomy" id="265719"/>
    <lineage>
        <taxon>Bacteria</taxon>
        <taxon>Pseudomonadati</taxon>
        <taxon>Pseudomonadota</taxon>
        <taxon>Gammaproteobacteria</taxon>
        <taxon>Lysobacterales</taxon>
        <taxon>Lysobacteraceae</taxon>
        <taxon>Aquimonas</taxon>
    </lineage>
</organism>
<dbReference type="PRINTS" id="PR00778">
    <property type="entry name" value="HTHARSR"/>
</dbReference>
<reference evidence="5 6" key="1">
    <citation type="submission" date="2016-10" db="EMBL/GenBank/DDBJ databases">
        <authorList>
            <person name="de Groot N.N."/>
        </authorList>
    </citation>
    <scope>NUCLEOTIDE SEQUENCE [LARGE SCALE GENOMIC DNA]</scope>
    <source>
        <strain evidence="5 6">DSM 16957</strain>
    </source>
</reference>
<dbReference type="OrthoDB" id="5297460at2"/>
<evidence type="ECO:0000256" key="1">
    <source>
        <dbReference type="ARBA" id="ARBA00023015"/>
    </source>
</evidence>
<dbReference type="SMART" id="SM00418">
    <property type="entry name" value="HTH_ARSR"/>
    <property type="match status" value="1"/>
</dbReference>
<gene>
    <name evidence="5" type="ORF">SAMN04488509_11458</name>
</gene>
<dbReference type="InterPro" id="IPR011991">
    <property type="entry name" value="ArsR-like_HTH"/>
</dbReference>
<protein>
    <submittedName>
        <fullName evidence="5">Transcriptional regulator, ArsR family</fullName>
    </submittedName>
</protein>
<evidence type="ECO:0000256" key="2">
    <source>
        <dbReference type="ARBA" id="ARBA00023125"/>
    </source>
</evidence>
<dbReference type="InterPro" id="IPR051011">
    <property type="entry name" value="Metal_resp_trans_reg"/>
</dbReference>
<dbReference type="STRING" id="265719.SAMN04488509_11458"/>
<dbReference type="Gene3D" id="1.10.10.10">
    <property type="entry name" value="Winged helix-like DNA-binding domain superfamily/Winged helix DNA-binding domain"/>
    <property type="match status" value="1"/>
</dbReference>
<keyword evidence="2" id="KW-0238">DNA-binding</keyword>
<dbReference type="Pfam" id="PF12840">
    <property type="entry name" value="HTH_20"/>
    <property type="match status" value="1"/>
</dbReference>
<keyword evidence="1" id="KW-0805">Transcription regulation</keyword>
<dbReference type="PANTHER" id="PTHR43132">
    <property type="entry name" value="ARSENICAL RESISTANCE OPERON REPRESSOR ARSR-RELATED"/>
    <property type="match status" value="1"/>
</dbReference>
<dbReference type="CDD" id="cd00090">
    <property type="entry name" value="HTH_ARSR"/>
    <property type="match status" value="1"/>
</dbReference>
<name>A0A1G6ZKH2_9GAMM</name>
<dbReference type="PROSITE" id="PS50987">
    <property type="entry name" value="HTH_ARSR_2"/>
    <property type="match status" value="1"/>
</dbReference>
<dbReference type="GO" id="GO:0003677">
    <property type="term" value="F:DNA binding"/>
    <property type="evidence" value="ECO:0007669"/>
    <property type="project" value="UniProtKB-KW"/>
</dbReference>
<dbReference type="InterPro" id="IPR036390">
    <property type="entry name" value="WH_DNA-bd_sf"/>
</dbReference>
<keyword evidence="3" id="KW-0804">Transcription</keyword>
<dbReference type="PANTHER" id="PTHR43132:SF2">
    <property type="entry name" value="ARSENICAL RESISTANCE OPERON REPRESSOR ARSR-RELATED"/>
    <property type="match status" value="1"/>
</dbReference>
<evidence type="ECO:0000256" key="3">
    <source>
        <dbReference type="ARBA" id="ARBA00023163"/>
    </source>
</evidence>
<dbReference type="InterPro" id="IPR036388">
    <property type="entry name" value="WH-like_DNA-bd_sf"/>
</dbReference>
<evidence type="ECO:0000259" key="4">
    <source>
        <dbReference type="PROSITE" id="PS50987"/>
    </source>
</evidence>